<accession>A0A2P6V6Q4</accession>
<feature type="region of interest" description="Disordered" evidence="6">
    <location>
        <begin position="1"/>
        <end position="22"/>
    </location>
</feature>
<dbReference type="InterPro" id="IPR008676">
    <property type="entry name" value="MRG"/>
</dbReference>
<dbReference type="Proteomes" id="UP000239649">
    <property type="component" value="Unassembled WGS sequence"/>
</dbReference>
<comment type="subcellular location">
    <subcellularLocation>
        <location evidence="1">Nucleus</location>
    </subcellularLocation>
</comment>
<dbReference type="Gene3D" id="2.30.30.140">
    <property type="match status" value="1"/>
</dbReference>
<evidence type="ECO:0000256" key="1">
    <source>
        <dbReference type="ARBA" id="ARBA00004123"/>
    </source>
</evidence>
<dbReference type="InterPro" id="IPR038217">
    <property type="entry name" value="MRG_C_sf"/>
</dbReference>
<sequence length="395" mass="43017">MSARREAREAAKEAKDAVAAEKATAKEYVDAALREYKPRKGGTAKWKKGSKVLVPHTDQYYSAVVLQGQKRPEGQWYLLHYEGWSNKYNEWVEEAGVVRFDKSLLEQSAAAAGNAPGDLSGRRRKGDVAPTEANLAVEIPQQLRLHIPPLLKKMVLDDSQQINLKGQLLPLPRSAHGRPTVSDILRDYEAALDKERPAEGEEREQKDVQAEEAARDMVAGVRRYFNRCLRHFLLYSHEQQQAEEVLGGAATPPKTERGGAPAAARSPCDVYGAEHLVRLFVKLPELVPVAYMTPPDVVRLEQALHDLMSRMTEIKKQARYFSMPEEYQTNPHFNPLMALSYLPLLGGAPGGGAPGGGTPAPGGGSTPAPGGAATGGTPALETGANSEAEDMEHDG</sequence>
<dbReference type="GO" id="GO:0006325">
    <property type="term" value="P:chromatin organization"/>
    <property type="evidence" value="ECO:0007669"/>
    <property type="project" value="UniProtKB-KW"/>
</dbReference>
<evidence type="ECO:0000256" key="2">
    <source>
        <dbReference type="ARBA" id="ARBA00022853"/>
    </source>
</evidence>
<evidence type="ECO:0000313" key="10">
    <source>
        <dbReference type="Proteomes" id="UP000239649"/>
    </source>
</evidence>
<dbReference type="GO" id="GO:0006355">
    <property type="term" value="P:regulation of DNA-templated transcription"/>
    <property type="evidence" value="ECO:0007669"/>
    <property type="project" value="InterPro"/>
</dbReference>
<evidence type="ECO:0000259" key="8">
    <source>
        <dbReference type="Pfam" id="PF11717"/>
    </source>
</evidence>
<dbReference type="PANTHER" id="PTHR10880:SF15">
    <property type="entry name" value="MSL COMPLEX SUBUNIT 3"/>
    <property type="match status" value="1"/>
</dbReference>
<feature type="compositionally biased region" description="Low complexity" evidence="6">
    <location>
        <begin position="366"/>
        <end position="384"/>
    </location>
</feature>
<evidence type="ECO:0000259" key="7">
    <source>
        <dbReference type="Pfam" id="PF05712"/>
    </source>
</evidence>
<dbReference type="OrthoDB" id="124855at2759"/>
<keyword evidence="3" id="KW-0805">Transcription regulation</keyword>
<feature type="domain" description="MRG" evidence="7">
    <location>
        <begin position="140"/>
        <end position="328"/>
    </location>
</feature>
<dbReference type="Gene3D" id="1.10.274.30">
    <property type="entry name" value="MRG domain"/>
    <property type="match status" value="1"/>
</dbReference>
<organism evidence="9 10">
    <name type="scientific">Micractinium conductrix</name>
    <dbReference type="NCBI Taxonomy" id="554055"/>
    <lineage>
        <taxon>Eukaryota</taxon>
        <taxon>Viridiplantae</taxon>
        <taxon>Chlorophyta</taxon>
        <taxon>core chlorophytes</taxon>
        <taxon>Trebouxiophyceae</taxon>
        <taxon>Chlorellales</taxon>
        <taxon>Chlorellaceae</taxon>
        <taxon>Chlorella clade</taxon>
        <taxon>Micractinium</taxon>
    </lineage>
</organism>
<gene>
    <name evidence="9" type="ORF">C2E20_6777</name>
</gene>
<protein>
    <submittedName>
        <fullName evidence="9">NuA4 complex subunit EAF3-like protein</fullName>
    </submittedName>
</protein>
<dbReference type="EMBL" id="LHPF02000024">
    <property type="protein sequence ID" value="PSC69767.1"/>
    <property type="molecule type" value="Genomic_DNA"/>
</dbReference>
<name>A0A2P6V6Q4_9CHLO</name>
<feature type="compositionally biased region" description="Gly residues" evidence="6">
    <location>
        <begin position="350"/>
        <end position="365"/>
    </location>
</feature>
<dbReference type="PROSITE" id="PS51640">
    <property type="entry name" value="MRG"/>
    <property type="match status" value="1"/>
</dbReference>
<dbReference type="Pfam" id="PF05712">
    <property type="entry name" value="MRG"/>
    <property type="match status" value="1"/>
</dbReference>
<dbReference type="InterPro" id="IPR025995">
    <property type="entry name" value="Tudor-knot"/>
</dbReference>
<dbReference type="PANTHER" id="PTHR10880">
    <property type="entry name" value="MORTALITY FACTOR 4-LIKE PROTEIN"/>
    <property type="match status" value="1"/>
</dbReference>
<keyword evidence="5" id="KW-0539">Nucleus</keyword>
<evidence type="ECO:0000256" key="5">
    <source>
        <dbReference type="ARBA" id="ARBA00023242"/>
    </source>
</evidence>
<dbReference type="AlphaFoldDB" id="A0A2P6V6Q4"/>
<proteinExistence type="predicted"/>
<keyword evidence="10" id="KW-1185">Reference proteome</keyword>
<feature type="region of interest" description="Disordered" evidence="6">
    <location>
        <begin position="350"/>
        <end position="395"/>
    </location>
</feature>
<dbReference type="SUPFAM" id="SSF54160">
    <property type="entry name" value="Chromo domain-like"/>
    <property type="match status" value="1"/>
</dbReference>
<evidence type="ECO:0000256" key="3">
    <source>
        <dbReference type="ARBA" id="ARBA00023015"/>
    </source>
</evidence>
<keyword evidence="4" id="KW-0804">Transcription</keyword>
<evidence type="ECO:0000256" key="6">
    <source>
        <dbReference type="SAM" id="MobiDB-lite"/>
    </source>
</evidence>
<dbReference type="InterPro" id="IPR026541">
    <property type="entry name" value="MRG_dom"/>
</dbReference>
<evidence type="ECO:0000313" key="9">
    <source>
        <dbReference type="EMBL" id="PSC69767.1"/>
    </source>
</evidence>
<evidence type="ECO:0000256" key="4">
    <source>
        <dbReference type="ARBA" id="ARBA00023163"/>
    </source>
</evidence>
<keyword evidence="2" id="KW-0156">Chromatin regulator</keyword>
<dbReference type="GO" id="GO:0000123">
    <property type="term" value="C:histone acetyltransferase complex"/>
    <property type="evidence" value="ECO:0007669"/>
    <property type="project" value="TreeGrafter"/>
</dbReference>
<dbReference type="GO" id="GO:0005634">
    <property type="term" value="C:nucleus"/>
    <property type="evidence" value="ECO:0007669"/>
    <property type="project" value="UniProtKB-SubCell"/>
</dbReference>
<reference evidence="9 10" key="1">
    <citation type="journal article" date="2018" name="Plant J.">
        <title>Genome sequences of Chlorella sorokiniana UTEX 1602 and Micractinium conductrix SAG 241.80: implications to maltose excretion by a green alga.</title>
        <authorList>
            <person name="Arriola M.B."/>
            <person name="Velmurugan N."/>
            <person name="Zhang Y."/>
            <person name="Plunkett M.H."/>
            <person name="Hondzo H."/>
            <person name="Barney B.M."/>
        </authorList>
    </citation>
    <scope>NUCLEOTIDE SEQUENCE [LARGE SCALE GENOMIC DNA]</scope>
    <source>
        <strain evidence="9 10">SAG 241.80</strain>
    </source>
</reference>
<comment type="caution">
    <text evidence="9">The sequence shown here is derived from an EMBL/GenBank/DDBJ whole genome shotgun (WGS) entry which is preliminary data.</text>
</comment>
<feature type="domain" description="Tudor-knot" evidence="8">
    <location>
        <begin position="48"/>
        <end position="94"/>
    </location>
</feature>
<dbReference type="InterPro" id="IPR016197">
    <property type="entry name" value="Chromo-like_dom_sf"/>
</dbReference>
<dbReference type="STRING" id="554055.A0A2P6V6Q4"/>
<dbReference type="Pfam" id="PF11717">
    <property type="entry name" value="Tudor-knot"/>
    <property type="match status" value="1"/>
</dbReference>